<dbReference type="OrthoDB" id="10680683at2759"/>
<proteinExistence type="predicted"/>
<evidence type="ECO:0000256" key="1">
    <source>
        <dbReference type="SAM" id="MobiDB-lite"/>
    </source>
</evidence>
<evidence type="ECO:0000313" key="2">
    <source>
        <dbReference type="EMBL" id="BAT99098.1"/>
    </source>
</evidence>
<protein>
    <submittedName>
        <fullName evidence="2">Uncharacterized protein</fullName>
    </submittedName>
</protein>
<dbReference type="Proteomes" id="UP000291084">
    <property type="component" value="Chromosome 10"/>
</dbReference>
<feature type="region of interest" description="Disordered" evidence="1">
    <location>
        <begin position="1"/>
        <end position="29"/>
    </location>
</feature>
<gene>
    <name evidence="2" type="primary">Vigan.10G048300</name>
    <name evidence="2" type="ORF">VIGAN_10048300</name>
</gene>
<dbReference type="EMBL" id="AP015043">
    <property type="protein sequence ID" value="BAT99098.1"/>
    <property type="molecule type" value="Genomic_DNA"/>
</dbReference>
<feature type="non-terminal residue" evidence="2">
    <location>
        <position position="69"/>
    </location>
</feature>
<organism evidence="2 3">
    <name type="scientific">Vigna angularis var. angularis</name>
    <dbReference type="NCBI Taxonomy" id="157739"/>
    <lineage>
        <taxon>Eukaryota</taxon>
        <taxon>Viridiplantae</taxon>
        <taxon>Streptophyta</taxon>
        <taxon>Embryophyta</taxon>
        <taxon>Tracheophyta</taxon>
        <taxon>Spermatophyta</taxon>
        <taxon>Magnoliopsida</taxon>
        <taxon>eudicotyledons</taxon>
        <taxon>Gunneridae</taxon>
        <taxon>Pentapetalae</taxon>
        <taxon>rosids</taxon>
        <taxon>fabids</taxon>
        <taxon>Fabales</taxon>
        <taxon>Fabaceae</taxon>
        <taxon>Papilionoideae</taxon>
        <taxon>50 kb inversion clade</taxon>
        <taxon>NPAAA clade</taxon>
        <taxon>indigoferoid/millettioid clade</taxon>
        <taxon>Phaseoleae</taxon>
        <taxon>Vigna</taxon>
    </lineage>
</organism>
<sequence length="69" mass="7278">MDSRSHNSSSKGQDQQHSPMDLLSSAKNATQSAISNAAGNIANAVGDKVDDFLHLNDSTTAWNKSTTTT</sequence>
<reference evidence="2 3" key="1">
    <citation type="journal article" date="2015" name="Sci. Rep.">
        <title>The power of single molecule real-time sequencing technology in the de novo assembly of a eukaryotic genome.</title>
        <authorList>
            <person name="Sakai H."/>
            <person name="Naito K."/>
            <person name="Ogiso-Tanaka E."/>
            <person name="Takahashi Y."/>
            <person name="Iseki K."/>
            <person name="Muto C."/>
            <person name="Satou K."/>
            <person name="Teruya K."/>
            <person name="Shiroma A."/>
            <person name="Shimoji M."/>
            <person name="Hirano T."/>
            <person name="Itoh T."/>
            <person name="Kaga A."/>
            <person name="Tomooka N."/>
        </authorList>
    </citation>
    <scope>NUCLEOTIDE SEQUENCE [LARGE SCALE GENOMIC DNA]</scope>
    <source>
        <strain evidence="3">cv. Shumari</strain>
    </source>
</reference>
<evidence type="ECO:0000313" key="3">
    <source>
        <dbReference type="Proteomes" id="UP000291084"/>
    </source>
</evidence>
<dbReference type="AlphaFoldDB" id="A0A0S3T1M5"/>
<name>A0A0S3T1M5_PHAAN</name>
<keyword evidence="3" id="KW-1185">Reference proteome</keyword>
<feature type="compositionally biased region" description="Polar residues" evidence="1">
    <location>
        <begin position="1"/>
        <end position="18"/>
    </location>
</feature>
<accession>A0A0S3T1M5</accession>